<accession>A0A917V7B1</accession>
<proteinExistence type="predicted"/>
<keyword evidence="3" id="KW-1185">Reference proteome</keyword>
<feature type="compositionally biased region" description="Basic and acidic residues" evidence="1">
    <location>
        <begin position="66"/>
        <end position="80"/>
    </location>
</feature>
<gene>
    <name evidence="2" type="ORF">GCM10011322_37560</name>
</gene>
<sequence>MFSTLRTIADERIVRTRRPGLTDGDGSGGASRDAGERIGPRGPAGGQRQLRCPRQRSRDGIPILRGHLDRRGLDARDAGRLRRHQSGGGEAQDEEECAEQGHRSGTPPRGGASDPYTRRSRLARTSFAPSSAHFFAARRQLAANRAAHAAFMHEQR</sequence>
<comment type="caution">
    <text evidence="2">The sequence shown here is derived from an EMBL/GenBank/DDBJ whole genome shotgun (WGS) entry which is preliminary data.</text>
</comment>
<feature type="region of interest" description="Disordered" evidence="1">
    <location>
        <begin position="1"/>
        <end position="121"/>
    </location>
</feature>
<dbReference type="Proteomes" id="UP000600449">
    <property type="component" value="Unassembled WGS sequence"/>
</dbReference>
<reference evidence="2 3" key="1">
    <citation type="journal article" date="2014" name="Int. J. Syst. Evol. Microbiol.">
        <title>Complete genome sequence of Corynebacterium casei LMG S-19264T (=DSM 44701T), isolated from a smear-ripened cheese.</title>
        <authorList>
            <consortium name="US DOE Joint Genome Institute (JGI-PGF)"/>
            <person name="Walter F."/>
            <person name="Albersmeier A."/>
            <person name="Kalinowski J."/>
            <person name="Ruckert C."/>
        </authorList>
    </citation>
    <scope>NUCLEOTIDE SEQUENCE [LARGE SCALE GENOMIC DNA]</scope>
    <source>
        <strain evidence="2 3">CGMCC 1.9161</strain>
    </source>
</reference>
<dbReference type="AlphaFoldDB" id="A0A917V7B1"/>
<name>A0A917V7B1_9HYPH</name>
<evidence type="ECO:0000256" key="1">
    <source>
        <dbReference type="SAM" id="MobiDB-lite"/>
    </source>
</evidence>
<evidence type="ECO:0000313" key="3">
    <source>
        <dbReference type="Proteomes" id="UP000600449"/>
    </source>
</evidence>
<evidence type="ECO:0000313" key="2">
    <source>
        <dbReference type="EMBL" id="GGK46980.1"/>
    </source>
</evidence>
<organism evidence="2 3">
    <name type="scientific">Salinarimonas ramus</name>
    <dbReference type="NCBI Taxonomy" id="690164"/>
    <lineage>
        <taxon>Bacteria</taxon>
        <taxon>Pseudomonadati</taxon>
        <taxon>Pseudomonadota</taxon>
        <taxon>Alphaproteobacteria</taxon>
        <taxon>Hyphomicrobiales</taxon>
        <taxon>Salinarimonadaceae</taxon>
        <taxon>Salinarimonas</taxon>
    </lineage>
</organism>
<protein>
    <submittedName>
        <fullName evidence="2">Uncharacterized protein</fullName>
    </submittedName>
</protein>
<dbReference type="EMBL" id="BMMF01000012">
    <property type="protein sequence ID" value="GGK46980.1"/>
    <property type="molecule type" value="Genomic_DNA"/>
</dbReference>